<organism evidence="2 3">
    <name type="scientific">Portunus trituberculatus</name>
    <name type="common">Swimming crab</name>
    <name type="synonym">Neptunus trituberculatus</name>
    <dbReference type="NCBI Taxonomy" id="210409"/>
    <lineage>
        <taxon>Eukaryota</taxon>
        <taxon>Metazoa</taxon>
        <taxon>Ecdysozoa</taxon>
        <taxon>Arthropoda</taxon>
        <taxon>Crustacea</taxon>
        <taxon>Multicrustacea</taxon>
        <taxon>Malacostraca</taxon>
        <taxon>Eumalacostraca</taxon>
        <taxon>Eucarida</taxon>
        <taxon>Decapoda</taxon>
        <taxon>Pleocyemata</taxon>
        <taxon>Brachyura</taxon>
        <taxon>Eubrachyura</taxon>
        <taxon>Portunoidea</taxon>
        <taxon>Portunidae</taxon>
        <taxon>Portuninae</taxon>
        <taxon>Portunus</taxon>
    </lineage>
</organism>
<reference evidence="2 3" key="1">
    <citation type="submission" date="2019-05" db="EMBL/GenBank/DDBJ databases">
        <title>Another draft genome of Portunus trituberculatus and its Hox gene families provides insights of decapod evolution.</title>
        <authorList>
            <person name="Jeong J.-H."/>
            <person name="Song I."/>
            <person name="Kim S."/>
            <person name="Choi T."/>
            <person name="Kim D."/>
            <person name="Ryu S."/>
            <person name="Kim W."/>
        </authorList>
    </citation>
    <scope>NUCLEOTIDE SEQUENCE [LARGE SCALE GENOMIC DNA]</scope>
    <source>
        <tissue evidence="2">Muscle</tissue>
    </source>
</reference>
<protein>
    <submittedName>
        <fullName evidence="2">Uncharacterized protein</fullName>
    </submittedName>
</protein>
<keyword evidence="3" id="KW-1185">Reference proteome</keyword>
<gene>
    <name evidence="2" type="ORF">E2C01_052102</name>
</gene>
<accession>A0A5B7GLG3</accession>
<evidence type="ECO:0000313" key="2">
    <source>
        <dbReference type="EMBL" id="MPC58107.1"/>
    </source>
</evidence>
<proteinExistence type="predicted"/>
<dbReference type="EMBL" id="VSRR010015376">
    <property type="protein sequence ID" value="MPC58107.1"/>
    <property type="molecule type" value="Genomic_DNA"/>
</dbReference>
<evidence type="ECO:0000256" key="1">
    <source>
        <dbReference type="SAM" id="MobiDB-lite"/>
    </source>
</evidence>
<sequence>MVKAPSRSLTISPISSQDLSDMERRGGRIACIPLVLSCSSLAFLHYSFHLHPPHSLPPTAIPYLVPIPHPRLARDVRPSRARPSPGRRWMTSRLIYCVSERKIEQ</sequence>
<name>A0A5B7GLG3_PORTR</name>
<dbReference type="AlphaFoldDB" id="A0A5B7GLG3"/>
<comment type="caution">
    <text evidence="2">The sequence shown here is derived from an EMBL/GenBank/DDBJ whole genome shotgun (WGS) entry which is preliminary data.</text>
</comment>
<feature type="compositionally biased region" description="Polar residues" evidence="1">
    <location>
        <begin position="7"/>
        <end position="19"/>
    </location>
</feature>
<evidence type="ECO:0000313" key="3">
    <source>
        <dbReference type="Proteomes" id="UP000324222"/>
    </source>
</evidence>
<feature type="region of interest" description="Disordered" evidence="1">
    <location>
        <begin position="1"/>
        <end position="21"/>
    </location>
</feature>
<dbReference type="Proteomes" id="UP000324222">
    <property type="component" value="Unassembled WGS sequence"/>
</dbReference>